<evidence type="ECO:0000313" key="4">
    <source>
        <dbReference type="EMBL" id="AQQ66853.1"/>
    </source>
</evidence>
<organism evidence="4 5">
    <name type="scientific">Microbulbifer agarilyticus</name>
    <dbReference type="NCBI Taxonomy" id="260552"/>
    <lineage>
        <taxon>Bacteria</taxon>
        <taxon>Pseudomonadati</taxon>
        <taxon>Pseudomonadota</taxon>
        <taxon>Gammaproteobacteria</taxon>
        <taxon>Cellvibrionales</taxon>
        <taxon>Microbulbiferaceae</taxon>
        <taxon>Microbulbifer</taxon>
    </lineage>
</organism>
<keyword evidence="5" id="KW-1185">Reference proteome</keyword>
<dbReference type="KEGG" id="maga:Mag101_03760"/>
<dbReference type="PANTHER" id="PTHR40562">
    <property type="match status" value="1"/>
</dbReference>
<name>A0A1Q2M2B0_9GAMM</name>
<dbReference type="EMBL" id="CP019650">
    <property type="protein sequence ID" value="AQQ66853.1"/>
    <property type="molecule type" value="Genomic_DNA"/>
</dbReference>
<dbReference type="eggNOG" id="COG2146">
    <property type="taxonomic scope" value="Bacteria"/>
</dbReference>
<dbReference type="InterPro" id="IPR012748">
    <property type="entry name" value="Rieske-like_NirD"/>
</dbReference>
<evidence type="ECO:0000313" key="5">
    <source>
        <dbReference type="Proteomes" id="UP000188219"/>
    </source>
</evidence>
<reference evidence="4" key="1">
    <citation type="submission" date="2017-02" db="EMBL/GenBank/DDBJ databases">
        <title>Genome of Microbulbifer agarilyticus GP101.</title>
        <authorList>
            <person name="Jung J."/>
            <person name="Bae S.S."/>
            <person name="Baek K."/>
        </authorList>
    </citation>
    <scope>NUCLEOTIDE SEQUENCE [LARGE SCALE GENOMIC DNA]</scope>
    <source>
        <strain evidence="4">GP101</strain>
    </source>
</reference>
<dbReference type="GO" id="GO:0008942">
    <property type="term" value="F:nitrite reductase [NAD(P)H] activity"/>
    <property type="evidence" value="ECO:0007669"/>
    <property type="project" value="InterPro"/>
</dbReference>
<evidence type="ECO:0000256" key="2">
    <source>
        <dbReference type="ARBA" id="ARBA00023063"/>
    </source>
</evidence>
<dbReference type="Gene3D" id="2.102.10.10">
    <property type="entry name" value="Rieske [2Fe-2S] iron-sulphur domain"/>
    <property type="match status" value="1"/>
</dbReference>
<dbReference type="CDD" id="cd03529">
    <property type="entry name" value="Rieske_NirD"/>
    <property type="match status" value="1"/>
</dbReference>
<proteinExistence type="predicted"/>
<evidence type="ECO:0000259" key="3">
    <source>
        <dbReference type="Pfam" id="PF13806"/>
    </source>
</evidence>
<dbReference type="Pfam" id="PF13806">
    <property type="entry name" value="Rieske_2"/>
    <property type="match status" value="1"/>
</dbReference>
<sequence>MSEVAITRTEWLQVCKRSDLVADSGVCALVGDRQIALFFLPEQEPQLFAIDNWDPVAKAGVIGRGLVAEIDGEVTVASPLYKQHYRLTDGQCLEEEAIQLAVYPVAFDGDDVLIQVDQ</sequence>
<keyword evidence="1" id="KW-0560">Oxidoreductase</keyword>
<dbReference type="OrthoDB" id="516687at2"/>
<dbReference type="InterPro" id="IPR036922">
    <property type="entry name" value="Rieske_2Fe-2S_sf"/>
</dbReference>
<evidence type="ECO:0000256" key="1">
    <source>
        <dbReference type="ARBA" id="ARBA00023002"/>
    </source>
</evidence>
<dbReference type="Proteomes" id="UP000188219">
    <property type="component" value="Chromosome"/>
</dbReference>
<feature type="domain" description="Rieske-like [2Fe-2S]" evidence="3">
    <location>
        <begin position="10"/>
        <end position="115"/>
    </location>
</feature>
<dbReference type="GO" id="GO:0042128">
    <property type="term" value="P:nitrate assimilation"/>
    <property type="evidence" value="ECO:0007669"/>
    <property type="project" value="UniProtKB-KW"/>
</dbReference>
<keyword evidence="2" id="KW-0534">Nitrate assimilation</keyword>
<accession>A0A1Q2M2B0</accession>
<dbReference type="InterPro" id="IPR017881">
    <property type="entry name" value="NirD"/>
</dbReference>
<dbReference type="STRING" id="260552.Mag101_03760"/>
<dbReference type="RefSeq" id="WP_077400994.1">
    <property type="nucleotide sequence ID" value="NZ_CP019650.1"/>
</dbReference>
<dbReference type="PANTHER" id="PTHR40562:SF1">
    <property type="entry name" value="NITRITE REDUCTASE (NADH) SMALL SUBUNIT"/>
    <property type="match status" value="1"/>
</dbReference>
<dbReference type="AlphaFoldDB" id="A0A1Q2M2B0"/>
<protein>
    <submittedName>
        <fullName evidence="4">Nitrite reductase (NAD(P)H) small subunit</fullName>
    </submittedName>
</protein>
<gene>
    <name evidence="4" type="ORF">Mag101_03760</name>
</gene>
<dbReference type="GO" id="GO:0051537">
    <property type="term" value="F:2 iron, 2 sulfur cluster binding"/>
    <property type="evidence" value="ECO:0007669"/>
    <property type="project" value="InterPro"/>
</dbReference>
<dbReference type="NCBIfam" id="TIGR02378">
    <property type="entry name" value="nirD_assim_sml"/>
    <property type="match status" value="1"/>
</dbReference>
<dbReference type="SUPFAM" id="SSF50022">
    <property type="entry name" value="ISP domain"/>
    <property type="match status" value="1"/>
</dbReference>